<feature type="active site" description="Proton acceptor; specific for D-alanine" evidence="7">
    <location>
        <position position="38"/>
    </location>
</feature>
<dbReference type="PANTHER" id="PTHR30511">
    <property type="entry name" value="ALANINE RACEMASE"/>
    <property type="match status" value="1"/>
</dbReference>
<keyword evidence="12" id="KW-1185">Reference proteome</keyword>
<evidence type="ECO:0000259" key="10">
    <source>
        <dbReference type="SMART" id="SM01005"/>
    </source>
</evidence>
<comment type="function">
    <text evidence="7">Catalyzes the interconversion of L-alanine and D-alanine. May also act on other amino acids.</text>
</comment>
<dbReference type="GO" id="GO:0030170">
    <property type="term" value="F:pyridoxal phosphate binding"/>
    <property type="evidence" value="ECO:0007669"/>
    <property type="project" value="UniProtKB-UniRule"/>
</dbReference>
<dbReference type="Gene3D" id="3.20.20.10">
    <property type="entry name" value="Alanine racemase"/>
    <property type="match status" value="1"/>
</dbReference>
<dbReference type="Gene3D" id="2.40.37.10">
    <property type="entry name" value="Lyase, Ornithine Decarboxylase, Chain A, domain 1"/>
    <property type="match status" value="1"/>
</dbReference>
<dbReference type="SUPFAM" id="SSF51419">
    <property type="entry name" value="PLP-binding barrel"/>
    <property type="match status" value="1"/>
</dbReference>
<feature type="active site" description="Proton acceptor; specific for L-alanine" evidence="7">
    <location>
        <position position="270"/>
    </location>
</feature>
<keyword evidence="4 7" id="KW-0663">Pyridoxal phosphate</keyword>
<organism evidence="11 12">
    <name type="scientific">Streptomyces gilvosporeus</name>
    <dbReference type="NCBI Taxonomy" id="553510"/>
    <lineage>
        <taxon>Bacteria</taxon>
        <taxon>Bacillati</taxon>
        <taxon>Actinomycetota</taxon>
        <taxon>Actinomycetes</taxon>
        <taxon>Kitasatosporales</taxon>
        <taxon>Streptomycetaceae</taxon>
        <taxon>Streptomyces</taxon>
    </lineage>
</organism>
<feature type="domain" description="Alanine racemase C-terminal" evidence="10">
    <location>
        <begin position="249"/>
        <end position="376"/>
    </location>
</feature>
<dbReference type="CDD" id="cd00430">
    <property type="entry name" value="PLPDE_III_AR"/>
    <property type="match status" value="1"/>
</dbReference>
<evidence type="ECO:0000256" key="8">
    <source>
        <dbReference type="PIRSR" id="PIRSR600821-50"/>
    </source>
</evidence>
<feature type="modified residue" description="N6-(pyridoxal phosphate)lysine" evidence="7 8">
    <location>
        <position position="38"/>
    </location>
</feature>
<dbReference type="FunFam" id="2.40.37.10:FF:000015">
    <property type="entry name" value="Alanine racemase"/>
    <property type="match status" value="1"/>
</dbReference>
<dbReference type="InterPro" id="IPR011079">
    <property type="entry name" value="Ala_racemase_C"/>
</dbReference>
<dbReference type="InterPro" id="IPR020622">
    <property type="entry name" value="Ala_racemase_pyridoxalP-BS"/>
</dbReference>
<evidence type="ECO:0000256" key="9">
    <source>
        <dbReference type="PIRSR" id="PIRSR600821-52"/>
    </source>
</evidence>
<dbReference type="PROSITE" id="PS00395">
    <property type="entry name" value="ALANINE_RACEMASE"/>
    <property type="match status" value="1"/>
</dbReference>
<dbReference type="SMART" id="SM01005">
    <property type="entry name" value="Ala_racemase_C"/>
    <property type="match status" value="1"/>
</dbReference>
<dbReference type="GO" id="GO:0008784">
    <property type="term" value="F:alanine racemase activity"/>
    <property type="evidence" value="ECO:0007669"/>
    <property type="project" value="UniProtKB-UniRule"/>
</dbReference>
<dbReference type="InterPro" id="IPR000821">
    <property type="entry name" value="Ala_racemase"/>
</dbReference>
<dbReference type="KEGG" id="sgv:B1H19_18345"/>
<dbReference type="GO" id="GO:0005829">
    <property type="term" value="C:cytosol"/>
    <property type="evidence" value="ECO:0007669"/>
    <property type="project" value="TreeGrafter"/>
</dbReference>
<comment type="cofactor">
    <cofactor evidence="2 7 8">
        <name>pyridoxal 5'-phosphate</name>
        <dbReference type="ChEBI" id="CHEBI:597326"/>
    </cofactor>
</comment>
<dbReference type="EMBL" id="CP020569">
    <property type="protein sequence ID" value="ARF55883.1"/>
    <property type="molecule type" value="Genomic_DNA"/>
</dbReference>
<evidence type="ECO:0000256" key="6">
    <source>
        <dbReference type="ARBA" id="ARBA00072221"/>
    </source>
</evidence>
<comment type="catalytic activity">
    <reaction evidence="1 7">
        <text>L-alanine = D-alanine</text>
        <dbReference type="Rhea" id="RHEA:20249"/>
        <dbReference type="ChEBI" id="CHEBI:57416"/>
        <dbReference type="ChEBI" id="CHEBI:57972"/>
        <dbReference type="EC" id="5.1.1.1"/>
    </reaction>
</comment>
<dbReference type="Pfam" id="PF00842">
    <property type="entry name" value="Ala_racemase_C"/>
    <property type="match status" value="1"/>
</dbReference>
<dbReference type="NCBIfam" id="TIGR00492">
    <property type="entry name" value="alr"/>
    <property type="match status" value="1"/>
</dbReference>
<dbReference type="UniPathway" id="UPA00042">
    <property type="reaction ID" value="UER00497"/>
</dbReference>
<evidence type="ECO:0000256" key="1">
    <source>
        <dbReference type="ARBA" id="ARBA00000316"/>
    </source>
</evidence>
<dbReference type="PRINTS" id="PR00992">
    <property type="entry name" value="ALARACEMASE"/>
</dbReference>
<dbReference type="InterPro" id="IPR029066">
    <property type="entry name" value="PLP-binding_barrel"/>
</dbReference>
<dbReference type="GO" id="GO:0030632">
    <property type="term" value="P:D-alanine biosynthetic process"/>
    <property type="evidence" value="ECO:0007669"/>
    <property type="project" value="UniProtKB-UniRule"/>
</dbReference>
<dbReference type="STRING" id="553510.B1H19_18345"/>
<evidence type="ECO:0000256" key="3">
    <source>
        <dbReference type="ARBA" id="ARBA00013089"/>
    </source>
</evidence>
<feature type="binding site" evidence="7 9">
    <location>
        <position position="136"/>
    </location>
    <ligand>
        <name>substrate</name>
    </ligand>
</feature>
<dbReference type="HAMAP" id="MF_01201">
    <property type="entry name" value="Ala_racemase"/>
    <property type="match status" value="1"/>
</dbReference>
<evidence type="ECO:0000256" key="4">
    <source>
        <dbReference type="ARBA" id="ARBA00022898"/>
    </source>
</evidence>
<dbReference type="Pfam" id="PF01168">
    <property type="entry name" value="Ala_racemase_N"/>
    <property type="match status" value="1"/>
</dbReference>
<dbReference type="GO" id="GO:0009252">
    <property type="term" value="P:peptidoglycan biosynthetic process"/>
    <property type="evidence" value="ECO:0007669"/>
    <property type="project" value="TreeGrafter"/>
</dbReference>
<sequence length="437" mass="45129">MNETAKRARAVIDLAAVRSNVRTLRGRAPGAELMAVVKSDGYGHGAVPCARAAREAGAAWLGTALPEEAFALRAAGDTGRLLCWLWTPGGPWARAIEQDIDVTVSGLWALREVTEAARACGRTARVQLKTDSGLGRNGCQPADWPELTAAAAKAEADGAVRITGVWSHFACADEPGHPSIALQLAAFQDALAVAEAAGLRPEVRHLANTPALLTLPESHYDLVRAGIGIYGVSPNADLGTPQDFGLRPAMTLEASLASVKRAPGGHGVSYGHHYTTPGDTTLALVPLGYADGIPRHASGTGPVLVAGKRRTVAGRVAMDQFVVDLDGDVAEPGDTAVLFGPGDRGEPIAEDWARAAGTIGYEIVTRIGSRVPRLYVDTDAPDGPGADAGGARRAGDVNMPVAQASVRHTPDMDAAGMDTCAVDTDTEGDPKGTGGAV</sequence>
<dbReference type="RefSeq" id="WP_083105766.1">
    <property type="nucleotide sequence ID" value="NZ_CP020569.1"/>
</dbReference>
<comment type="similarity">
    <text evidence="7">Belongs to the alanine racemase family.</text>
</comment>
<gene>
    <name evidence="11" type="ORF">B1H19_18345</name>
</gene>
<evidence type="ECO:0000256" key="7">
    <source>
        <dbReference type="HAMAP-Rule" id="MF_01201"/>
    </source>
</evidence>
<comment type="pathway">
    <text evidence="7">Amino-acid biosynthesis; D-alanine biosynthesis; D-alanine from L-alanine: step 1/1.</text>
</comment>
<reference evidence="11 12" key="1">
    <citation type="submission" date="2017-04" db="EMBL/GenBank/DDBJ databases">
        <title>Complete Genome Sequence of Streptomyces gilvosporeus F607, a Capable Producer of Natamycin.</title>
        <authorList>
            <person name="Zong G."/>
            <person name="Zhong C."/>
            <person name="Fu J."/>
            <person name="Qin R."/>
            <person name="Cao G."/>
        </authorList>
    </citation>
    <scope>NUCLEOTIDE SEQUENCE [LARGE SCALE GENOMIC DNA]</scope>
    <source>
        <strain evidence="11 12">F607</strain>
    </source>
</reference>
<evidence type="ECO:0000313" key="11">
    <source>
        <dbReference type="EMBL" id="ARF55883.1"/>
    </source>
</evidence>
<keyword evidence="5 7" id="KW-0413">Isomerase</keyword>
<evidence type="ECO:0000256" key="2">
    <source>
        <dbReference type="ARBA" id="ARBA00001933"/>
    </source>
</evidence>
<evidence type="ECO:0000256" key="5">
    <source>
        <dbReference type="ARBA" id="ARBA00023235"/>
    </source>
</evidence>
<dbReference type="InterPro" id="IPR001608">
    <property type="entry name" value="Ala_racemase_N"/>
</dbReference>
<name>A0A1V0TSL4_9ACTN</name>
<proteinExistence type="inferred from homology"/>
<accession>A0A1V0TSL4</accession>
<dbReference type="PANTHER" id="PTHR30511:SF0">
    <property type="entry name" value="ALANINE RACEMASE, CATABOLIC-RELATED"/>
    <property type="match status" value="1"/>
</dbReference>
<protein>
    <recommendedName>
        <fullName evidence="6 7">Alanine racemase</fullName>
        <ecNumber evidence="3 7">5.1.1.1</ecNumber>
    </recommendedName>
</protein>
<dbReference type="OrthoDB" id="9813814at2"/>
<dbReference type="AlphaFoldDB" id="A0A1V0TSL4"/>
<feature type="binding site" evidence="7 9">
    <location>
        <position position="318"/>
    </location>
    <ligand>
        <name>substrate</name>
    </ligand>
</feature>
<dbReference type="EC" id="5.1.1.1" evidence="3 7"/>
<dbReference type="SUPFAM" id="SSF50621">
    <property type="entry name" value="Alanine racemase C-terminal domain-like"/>
    <property type="match status" value="1"/>
</dbReference>
<dbReference type="Proteomes" id="UP000192726">
    <property type="component" value="Chromosome"/>
</dbReference>
<dbReference type="InterPro" id="IPR009006">
    <property type="entry name" value="Ala_racemase/Decarboxylase_C"/>
</dbReference>
<dbReference type="FunFam" id="3.20.20.10:FF:000002">
    <property type="entry name" value="Alanine racemase"/>
    <property type="match status" value="1"/>
</dbReference>
<evidence type="ECO:0000313" key="12">
    <source>
        <dbReference type="Proteomes" id="UP000192726"/>
    </source>
</evidence>